<comment type="similarity">
    <text evidence="1">Belongs to the LysR transcriptional regulatory family.</text>
</comment>
<dbReference type="Pfam" id="PF00126">
    <property type="entry name" value="HTH_1"/>
    <property type="match status" value="1"/>
</dbReference>
<dbReference type="RefSeq" id="WP_150930164.1">
    <property type="nucleotide sequence ID" value="NZ_VYTZ01000001.1"/>
</dbReference>
<protein>
    <submittedName>
        <fullName evidence="6">LysR family transcriptional regulator</fullName>
    </submittedName>
</protein>
<sequence>MDLEIRHLRIVHAVAEAGSVTKAATRLGLAQPSLTAQLKRIERSLGGPLFERDRNGARPTPLGEMVLARARVLLPAVRDLQEDAVRFANTSVKLPGYRLGATHGPILGGLVERLTAVQPGIPITTRTSWSADELTGLAVAGRLDFVLLGRCGDSPPPAADAMSWTTVGMDPVFVLLGEDHPLAGEKELELSRLADERWVVAPGDGCFSDCFATACSRAGFVPESIYETDVGTCLHLVGVGKAVALCQATFQLTSGLVMMPLAGAPLGWRHLLGWHSGSIGSRAAPAVAAHARAAYADAVRRSARYADWLVTNPDYGAVP</sequence>
<accession>A0A5J5KB27</accession>
<dbReference type="AlphaFoldDB" id="A0A5J5KB27"/>
<dbReference type="SUPFAM" id="SSF46785">
    <property type="entry name" value="Winged helix' DNA-binding domain"/>
    <property type="match status" value="1"/>
</dbReference>
<keyword evidence="7" id="KW-1185">Reference proteome</keyword>
<dbReference type="GO" id="GO:0032993">
    <property type="term" value="C:protein-DNA complex"/>
    <property type="evidence" value="ECO:0007669"/>
    <property type="project" value="TreeGrafter"/>
</dbReference>
<evidence type="ECO:0000256" key="4">
    <source>
        <dbReference type="ARBA" id="ARBA00023163"/>
    </source>
</evidence>
<dbReference type="Pfam" id="PF03466">
    <property type="entry name" value="LysR_substrate"/>
    <property type="match status" value="1"/>
</dbReference>
<comment type="caution">
    <text evidence="6">The sequence shown here is derived from an EMBL/GenBank/DDBJ whole genome shotgun (WGS) entry which is preliminary data.</text>
</comment>
<proteinExistence type="inferred from homology"/>
<dbReference type="PRINTS" id="PR00039">
    <property type="entry name" value="HTHLYSR"/>
</dbReference>
<dbReference type="InterPro" id="IPR000847">
    <property type="entry name" value="LysR_HTH_N"/>
</dbReference>
<dbReference type="Gene3D" id="3.40.190.290">
    <property type="match status" value="1"/>
</dbReference>
<evidence type="ECO:0000259" key="5">
    <source>
        <dbReference type="PROSITE" id="PS50931"/>
    </source>
</evidence>
<dbReference type="Gene3D" id="1.10.10.10">
    <property type="entry name" value="Winged helix-like DNA-binding domain superfamily/Winged helix DNA-binding domain"/>
    <property type="match status" value="1"/>
</dbReference>
<dbReference type="PANTHER" id="PTHR30346">
    <property type="entry name" value="TRANSCRIPTIONAL DUAL REGULATOR HCAR-RELATED"/>
    <property type="match status" value="1"/>
</dbReference>
<dbReference type="Proteomes" id="UP000327011">
    <property type="component" value="Unassembled WGS sequence"/>
</dbReference>
<dbReference type="InterPro" id="IPR036390">
    <property type="entry name" value="WH_DNA-bd_sf"/>
</dbReference>
<keyword evidence="3" id="KW-0238">DNA-binding</keyword>
<keyword evidence="4" id="KW-0804">Transcription</keyword>
<dbReference type="SUPFAM" id="SSF53850">
    <property type="entry name" value="Periplasmic binding protein-like II"/>
    <property type="match status" value="1"/>
</dbReference>
<keyword evidence="2" id="KW-0805">Transcription regulation</keyword>
<name>A0A5J5KB27_9ACTN</name>
<evidence type="ECO:0000313" key="6">
    <source>
        <dbReference type="EMBL" id="KAA9381463.1"/>
    </source>
</evidence>
<evidence type="ECO:0000256" key="1">
    <source>
        <dbReference type="ARBA" id="ARBA00009437"/>
    </source>
</evidence>
<dbReference type="GO" id="GO:0003700">
    <property type="term" value="F:DNA-binding transcription factor activity"/>
    <property type="evidence" value="ECO:0007669"/>
    <property type="project" value="InterPro"/>
</dbReference>
<evidence type="ECO:0000256" key="3">
    <source>
        <dbReference type="ARBA" id="ARBA00023125"/>
    </source>
</evidence>
<feature type="domain" description="HTH lysR-type" evidence="5">
    <location>
        <begin position="1"/>
        <end position="60"/>
    </location>
</feature>
<dbReference type="InterPro" id="IPR005119">
    <property type="entry name" value="LysR_subst-bd"/>
</dbReference>
<reference evidence="6 7" key="1">
    <citation type="submission" date="2019-09" db="EMBL/GenBank/DDBJ databases">
        <title>Screening of Novel Bioactive Compounds from Soil-Associated.</title>
        <authorList>
            <person name="Gong X."/>
        </authorList>
    </citation>
    <scope>NUCLEOTIDE SEQUENCE [LARGE SCALE GENOMIC DNA]</scope>
    <source>
        <strain evidence="6 7">Gxj-6</strain>
    </source>
</reference>
<dbReference type="InterPro" id="IPR036388">
    <property type="entry name" value="WH-like_DNA-bd_sf"/>
</dbReference>
<dbReference type="PANTHER" id="PTHR30346:SF30">
    <property type="entry name" value="SMALL NEUTRAL PROTEASE REGULATORY PROTEIN"/>
    <property type="match status" value="1"/>
</dbReference>
<organism evidence="6 7">
    <name type="scientific">Microbispora cellulosiformans</name>
    <dbReference type="NCBI Taxonomy" id="2614688"/>
    <lineage>
        <taxon>Bacteria</taxon>
        <taxon>Bacillati</taxon>
        <taxon>Actinomycetota</taxon>
        <taxon>Actinomycetes</taxon>
        <taxon>Streptosporangiales</taxon>
        <taxon>Streptosporangiaceae</taxon>
        <taxon>Microbispora</taxon>
    </lineage>
</organism>
<dbReference type="EMBL" id="VYTZ01000001">
    <property type="protein sequence ID" value="KAA9381463.1"/>
    <property type="molecule type" value="Genomic_DNA"/>
</dbReference>
<gene>
    <name evidence="6" type="ORF">F5972_01060</name>
</gene>
<dbReference type="CDD" id="cd08414">
    <property type="entry name" value="PBP2_LTTR_aromatics_like"/>
    <property type="match status" value="1"/>
</dbReference>
<dbReference type="PROSITE" id="PS50931">
    <property type="entry name" value="HTH_LYSR"/>
    <property type="match status" value="1"/>
</dbReference>
<evidence type="ECO:0000256" key="2">
    <source>
        <dbReference type="ARBA" id="ARBA00023015"/>
    </source>
</evidence>
<evidence type="ECO:0000313" key="7">
    <source>
        <dbReference type="Proteomes" id="UP000327011"/>
    </source>
</evidence>
<dbReference type="GO" id="GO:0003677">
    <property type="term" value="F:DNA binding"/>
    <property type="evidence" value="ECO:0007669"/>
    <property type="project" value="UniProtKB-KW"/>
</dbReference>